<comment type="similarity">
    <text evidence="1">Belongs to the NDUFAF4 family.</text>
</comment>
<sequence length="242" mass="26195">MGAKVTKSLWRAARNVNLESRAMEALSREKPLAAPRHRAAPGAELPPQEREAIAEKLRSREDVLLAHLQSVRVHSTDTPGQVLEDEWMSLRTPTGGASSPPSSSPRHREPLVHLPSALADSPHAPASVPSVPLGRVTVAEAVLLLGLERSGPAARTDADVADQFGLDERSVRALRDHFHAFDMHVEPAPGKRLAASAVPSQPPPQPQPPPPPPAMRLQQQRRQQDQQLQRLQGPQGTAVKPT</sequence>
<dbReference type="Proteomes" id="UP001318040">
    <property type="component" value="Chromosome 49"/>
</dbReference>
<feature type="compositionally biased region" description="Pro residues" evidence="4">
    <location>
        <begin position="200"/>
        <end position="214"/>
    </location>
</feature>
<feature type="region of interest" description="Disordered" evidence="4">
    <location>
        <begin position="188"/>
        <end position="242"/>
    </location>
</feature>
<feature type="region of interest" description="Disordered" evidence="4">
    <location>
        <begin position="23"/>
        <end position="49"/>
    </location>
</feature>
<feature type="region of interest" description="Disordered" evidence="4">
    <location>
        <begin position="90"/>
        <end position="109"/>
    </location>
</feature>
<dbReference type="Pfam" id="PF06784">
    <property type="entry name" value="UPF0240"/>
    <property type="match status" value="1"/>
</dbReference>
<keyword evidence="5" id="KW-1185">Reference proteome</keyword>
<dbReference type="PANTHER" id="PTHR13338:SF4">
    <property type="entry name" value="NADH DEHYDROGENASE [UBIQUINONE] 1 ALPHA SUBCOMPLEX ASSEMBLY FACTOR 4"/>
    <property type="match status" value="1"/>
</dbReference>
<dbReference type="InterPro" id="IPR009622">
    <property type="entry name" value="NDUFAF4"/>
</dbReference>
<evidence type="ECO:0000313" key="6">
    <source>
        <dbReference type="RefSeq" id="XP_032828603.1"/>
    </source>
</evidence>
<dbReference type="RefSeq" id="XP_032828603.1">
    <property type="nucleotide sequence ID" value="XM_032972712.1"/>
</dbReference>
<accession>A0AAJ7U5D4</accession>
<comment type="subunit">
    <text evidence="2">Binds calmodulin. Interacts with NDUFAF3.</text>
</comment>
<name>A0AAJ7U5D4_PETMA</name>
<feature type="compositionally biased region" description="Low complexity" evidence="4">
    <location>
        <begin position="215"/>
        <end position="235"/>
    </location>
</feature>
<proteinExistence type="inferred from homology"/>
<dbReference type="GeneID" id="116952953"/>
<evidence type="ECO:0000313" key="5">
    <source>
        <dbReference type="Proteomes" id="UP001318040"/>
    </source>
</evidence>
<dbReference type="GO" id="GO:0032981">
    <property type="term" value="P:mitochondrial respiratory chain complex I assembly"/>
    <property type="evidence" value="ECO:0007669"/>
    <property type="project" value="InterPro"/>
</dbReference>
<evidence type="ECO:0000256" key="2">
    <source>
        <dbReference type="ARBA" id="ARBA00011265"/>
    </source>
</evidence>
<reference evidence="6" key="1">
    <citation type="submission" date="2025-08" db="UniProtKB">
        <authorList>
            <consortium name="RefSeq"/>
        </authorList>
    </citation>
    <scope>IDENTIFICATION</scope>
    <source>
        <tissue evidence="6">Sperm</tissue>
    </source>
</reference>
<dbReference type="KEGG" id="pmrn:116952953"/>
<evidence type="ECO:0000256" key="3">
    <source>
        <dbReference type="ARBA" id="ARBA00021777"/>
    </source>
</evidence>
<dbReference type="PANTHER" id="PTHR13338">
    <property type="entry name" value="UPF0240 PROTEIN"/>
    <property type="match status" value="1"/>
</dbReference>
<dbReference type="GO" id="GO:0005739">
    <property type="term" value="C:mitochondrion"/>
    <property type="evidence" value="ECO:0007669"/>
    <property type="project" value="TreeGrafter"/>
</dbReference>
<dbReference type="AlphaFoldDB" id="A0AAJ7U5D4"/>
<gene>
    <name evidence="6" type="primary">NDUFAF4</name>
</gene>
<evidence type="ECO:0000256" key="1">
    <source>
        <dbReference type="ARBA" id="ARBA00010698"/>
    </source>
</evidence>
<dbReference type="CTD" id="29078"/>
<evidence type="ECO:0000256" key="4">
    <source>
        <dbReference type="SAM" id="MobiDB-lite"/>
    </source>
</evidence>
<organism evidence="5 6">
    <name type="scientific">Petromyzon marinus</name>
    <name type="common">Sea lamprey</name>
    <dbReference type="NCBI Taxonomy" id="7757"/>
    <lineage>
        <taxon>Eukaryota</taxon>
        <taxon>Metazoa</taxon>
        <taxon>Chordata</taxon>
        <taxon>Craniata</taxon>
        <taxon>Vertebrata</taxon>
        <taxon>Cyclostomata</taxon>
        <taxon>Hyperoartia</taxon>
        <taxon>Petromyzontiformes</taxon>
        <taxon>Petromyzontidae</taxon>
        <taxon>Petromyzon</taxon>
    </lineage>
</organism>
<protein>
    <recommendedName>
        <fullName evidence="3">NADH dehydrogenase [ubiquinone] 1 alpha subcomplex assembly factor 4</fullName>
    </recommendedName>
</protein>